<accession>A0A0G2J944</accession>
<protein>
    <submittedName>
        <fullName evidence="2">Uncharacterized protein</fullName>
    </submittedName>
</protein>
<dbReference type="Pfam" id="PF12511">
    <property type="entry name" value="DUF3716"/>
    <property type="match status" value="1"/>
</dbReference>
<reference evidence="3" key="1">
    <citation type="journal article" date="2015" name="PLoS Genet.">
        <title>The dynamic genome and transcriptome of the human fungal pathogen Blastomyces and close relative Emmonsia.</title>
        <authorList>
            <person name="Munoz J.F."/>
            <person name="Gauthier G.M."/>
            <person name="Desjardins C.A."/>
            <person name="Gallo J.E."/>
            <person name="Holder J."/>
            <person name="Sullivan T.D."/>
            <person name="Marty A.J."/>
            <person name="Carmen J.C."/>
            <person name="Chen Z."/>
            <person name="Ding L."/>
            <person name="Gujja S."/>
            <person name="Magrini V."/>
            <person name="Misas E."/>
            <person name="Mitreva M."/>
            <person name="Priest M."/>
            <person name="Saif S."/>
            <person name="Whiston E.A."/>
            <person name="Young S."/>
            <person name="Zeng Q."/>
            <person name="Goldman W.E."/>
            <person name="Mardis E.R."/>
            <person name="Taylor J.W."/>
            <person name="McEwen J.G."/>
            <person name="Clay O.K."/>
            <person name="Klein B.S."/>
            <person name="Cuomo C.A."/>
        </authorList>
    </citation>
    <scope>NUCLEOTIDE SEQUENCE [LARGE SCALE GENOMIC DNA]</scope>
    <source>
        <strain evidence="3">UAMH 3008</strain>
    </source>
</reference>
<dbReference type="AlphaFoldDB" id="A0A0G2J944"/>
<feature type="region of interest" description="Disordered" evidence="1">
    <location>
        <begin position="1"/>
        <end position="61"/>
    </location>
</feature>
<feature type="compositionally biased region" description="Polar residues" evidence="1">
    <location>
        <begin position="44"/>
        <end position="59"/>
    </location>
</feature>
<feature type="compositionally biased region" description="Basic and acidic residues" evidence="1">
    <location>
        <begin position="186"/>
        <end position="195"/>
    </location>
</feature>
<evidence type="ECO:0000313" key="3">
    <source>
        <dbReference type="Proteomes" id="UP000034164"/>
    </source>
</evidence>
<name>A0A0G2J944_9EURO</name>
<organism evidence="2 3">
    <name type="scientific">[Emmonsia] crescens</name>
    <dbReference type="NCBI Taxonomy" id="73230"/>
    <lineage>
        <taxon>Eukaryota</taxon>
        <taxon>Fungi</taxon>
        <taxon>Dikarya</taxon>
        <taxon>Ascomycota</taxon>
        <taxon>Pezizomycotina</taxon>
        <taxon>Eurotiomycetes</taxon>
        <taxon>Eurotiomycetidae</taxon>
        <taxon>Onygenales</taxon>
        <taxon>Ajellomycetaceae</taxon>
        <taxon>Emergomyces</taxon>
    </lineage>
</organism>
<proteinExistence type="predicted"/>
<feature type="compositionally biased region" description="Low complexity" evidence="1">
    <location>
        <begin position="326"/>
        <end position="335"/>
    </location>
</feature>
<dbReference type="OrthoDB" id="4511039at2759"/>
<evidence type="ECO:0000313" key="2">
    <source>
        <dbReference type="EMBL" id="KKZ63336.1"/>
    </source>
</evidence>
<feature type="region of interest" description="Disordered" evidence="1">
    <location>
        <begin position="184"/>
        <end position="217"/>
    </location>
</feature>
<dbReference type="InterPro" id="IPR022190">
    <property type="entry name" value="DUF3716"/>
</dbReference>
<gene>
    <name evidence="2" type="ORF">EMCG_02337</name>
</gene>
<feature type="region of interest" description="Disordered" evidence="1">
    <location>
        <begin position="320"/>
        <end position="343"/>
    </location>
</feature>
<sequence length="343" mass="36285">MSSLEVAIPLRSTPKRSHPVPSKLKSKHSLPDTLTMPPAVATPNGASIPSASPGNQLRETPQGARFEKWKAYMDTLSRLSRGPEASAAMKELIQKPVVRLAETRVDIRLNTERKTAIEAGLVQCRGDIAQTDCEYCMSGNGPFPHCVTLQGYLNGACANCHYYSTGSRCSFRQNQTAPGTEIKAVVSHDARRKSGADSPPPTSSSKRKRLTMATPVAPETRLLETLAALQAQTSKIRAASSPTPLKISKTPKGKGPVNAPVKKLHGRHQILMAASAAAKGASVSAKETAKALKKAAKTQQSFATSCAHLAGLLADEAGFDTGQIRGETSSSSDGSETGDDSDQ</sequence>
<dbReference type="EMBL" id="LCZI01000988">
    <property type="protein sequence ID" value="KKZ63336.1"/>
    <property type="molecule type" value="Genomic_DNA"/>
</dbReference>
<dbReference type="VEuPathDB" id="FungiDB:EMCG_02337"/>
<comment type="caution">
    <text evidence="2">The sequence shown here is derived from an EMBL/GenBank/DDBJ whole genome shotgun (WGS) entry which is preliminary data.</text>
</comment>
<evidence type="ECO:0000256" key="1">
    <source>
        <dbReference type="SAM" id="MobiDB-lite"/>
    </source>
</evidence>
<feature type="compositionally biased region" description="Basic residues" evidence="1">
    <location>
        <begin position="13"/>
        <end position="28"/>
    </location>
</feature>
<dbReference type="Proteomes" id="UP000034164">
    <property type="component" value="Unassembled WGS sequence"/>
</dbReference>
<feature type="region of interest" description="Disordered" evidence="1">
    <location>
        <begin position="237"/>
        <end position="258"/>
    </location>
</feature>